<gene>
    <name evidence="4" type="ORF">MIND_01046600</name>
</gene>
<feature type="region of interest" description="Disordered" evidence="2">
    <location>
        <begin position="145"/>
        <end position="241"/>
    </location>
</feature>
<dbReference type="OrthoDB" id="623670at2759"/>
<dbReference type="Gene3D" id="2.40.40.10">
    <property type="entry name" value="RlpA-like domain"/>
    <property type="match status" value="1"/>
</dbReference>
<dbReference type="InterPro" id="IPR036908">
    <property type="entry name" value="RlpA-like_sf"/>
</dbReference>
<accession>A0A8H6VYN3</accession>
<dbReference type="EMBL" id="JACAZF010000009">
    <property type="protein sequence ID" value="KAF7295083.1"/>
    <property type="molecule type" value="Genomic_DNA"/>
</dbReference>
<evidence type="ECO:0000256" key="3">
    <source>
        <dbReference type="SAM" id="SignalP"/>
    </source>
</evidence>
<dbReference type="SUPFAM" id="SSF50685">
    <property type="entry name" value="Barwin-like endoglucanases"/>
    <property type="match status" value="1"/>
</dbReference>
<dbReference type="PANTHER" id="PTHR31836:SF28">
    <property type="entry name" value="SRCR DOMAIN-CONTAINING PROTEIN-RELATED"/>
    <property type="match status" value="1"/>
</dbReference>
<reference evidence="4" key="1">
    <citation type="submission" date="2020-05" db="EMBL/GenBank/DDBJ databases">
        <title>Mycena genomes resolve the evolution of fungal bioluminescence.</title>
        <authorList>
            <person name="Tsai I.J."/>
        </authorList>
    </citation>
    <scope>NUCLEOTIDE SEQUENCE</scope>
    <source>
        <strain evidence="4">171206Taipei</strain>
    </source>
</reference>
<dbReference type="AlphaFoldDB" id="A0A8H6VYN3"/>
<dbReference type="PANTHER" id="PTHR31836">
    <property type="match status" value="1"/>
</dbReference>
<dbReference type="CDD" id="cd22191">
    <property type="entry name" value="DPBB_RlpA_EXP_N-like"/>
    <property type="match status" value="1"/>
</dbReference>
<evidence type="ECO:0000313" key="5">
    <source>
        <dbReference type="Proteomes" id="UP000636479"/>
    </source>
</evidence>
<dbReference type="InterPro" id="IPR051477">
    <property type="entry name" value="Expansin_CellWall"/>
</dbReference>
<feature type="compositionally biased region" description="Low complexity" evidence="2">
    <location>
        <begin position="193"/>
        <end position="228"/>
    </location>
</feature>
<name>A0A8H6VYN3_9AGAR</name>
<evidence type="ECO:0000256" key="1">
    <source>
        <dbReference type="ARBA" id="ARBA00022729"/>
    </source>
</evidence>
<keyword evidence="5" id="KW-1185">Reference proteome</keyword>
<sequence>MLSLGLALLLAPLALASHGSSVNHHELAKRAAVDVAERSSEHTVNITKREVFSDARWTFYSTGLGACGDWNNDGDFIVALNQGTFGYSYPSPFCNKKIVMKYGGKQTTATIKDSCPGCPYKGLDLSPGLFSFFANQDMGVIQGTWWFADGGDNGNPPPPPPPPPPPKTTKQKTTTPPPPPPPKTTTKQEDPATRTTSKTTTTTKASSSSARASSAVSSTHSAPSNSVAAPSGTVAPVSSTNPENLFSFAQAAIHLSGVVLAGAGAA</sequence>
<feature type="compositionally biased region" description="Pro residues" evidence="2">
    <location>
        <begin position="155"/>
        <end position="167"/>
    </location>
</feature>
<feature type="chain" id="PRO_5034921672" evidence="3">
    <location>
        <begin position="17"/>
        <end position="266"/>
    </location>
</feature>
<dbReference type="Proteomes" id="UP000636479">
    <property type="component" value="Unassembled WGS sequence"/>
</dbReference>
<dbReference type="GeneID" id="59349568"/>
<feature type="signal peptide" evidence="3">
    <location>
        <begin position="1"/>
        <end position="16"/>
    </location>
</feature>
<evidence type="ECO:0000256" key="2">
    <source>
        <dbReference type="SAM" id="MobiDB-lite"/>
    </source>
</evidence>
<comment type="caution">
    <text evidence="4">The sequence shown here is derived from an EMBL/GenBank/DDBJ whole genome shotgun (WGS) entry which is preliminary data.</text>
</comment>
<protein>
    <submittedName>
        <fullName evidence="4">Uncharacterized protein</fullName>
    </submittedName>
</protein>
<keyword evidence="1 3" id="KW-0732">Signal</keyword>
<evidence type="ECO:0000313" key="4">
    <source>
        <dbReference type="EMBL" id="KAF7295083.1"/>
    </source>
</evidence>
<proteinExistence type="predicted"/>
<dbReference type="RefSeq" id="XP_037216446.1">
    <property type="nucleotide sequence ID" value="XM_037367052.1"/>
</dbReference>
<organism evidence="4 5">
    <name type="scientific">Mycena indigotica</name>
    <dbReference type="NCBI Taxonomy" id="2126181"/>
    <lineage>
        <taxon>Eukaryota</taxon>
        <taxon>Fungi</taxon>
        <taxon>Dikarya</taxon>
        <taxon>Basidiomycota</taxon>
        <taxon>Agaricomycotina</taxon>
        <taxon>Agaricomycetes</taxon>
        <taxon>Agaricomycetidae</taxon>
        <taxon>Agaricales</taxon>
        <taxon>Marasmiineae</taxon>
        <taxon>Mycenaceae</taxon>
        <taxon>Mycena</taxon>
    </lineage>
</organism>